<gene>
    <name evidence="1" type="ORF">G2W53_028296</name>
</gene>
<accession>A0A834W9M2</accession>
<name>A0A834W9M2_9FABA</name>
<organism evidence="1 2">
    <name type="scientific">Senna tora</name>
    <dbReference type="NCBI Taxonomy" id="362788"/>
    <lineage>
        <taxon>Eukaryota</taxon>
        <taxon>Viridiplantae</taxon>
        <taxon>Streptophyta</taxon>
        <taxon>Embryophyta</taxon>
        <taxon>Tracheophyta</taxon>
        <taxon>Spermatophyta</taxon>
        <taxon>Magnoliopsida</taxon>
        <taxon>eudicotyledons</taxon>
        <taxon>Gunneridae</taxon>
        <taxon>Pentapetalae</taxon>
        <taxon>rosids</taxon>
        <taxon>fabids</taxon>
        <taxon>Fabales</taxon>
        <taxon>Fabaceae</taxon>
        <taxon>Caesalpinioideae</taxon>
        <taxon>Cassia clade</taxon>
        <taxon>Senna</taxon>
    </lineage>
</organism>
<dbReference type="AlphaFoldDB" id="A0A834W9M2"/>
<comment type="caution">
    <text evidence="1">The sequence shown here is derived from an EMBL/GenBank/DDBJ whole genome shotgun (WGS) entry which is preliminary data.</text>
</comment>
<reference evidence="1" key="1">
    <citation type="submission" date="2020-09" db="EMBL/GenBank/DDBJ databases">
        <title>Genome-Enabled Discovery of Anthraquinone Biosynthesis in Senna tora.</title>
        <authorList>
            <person name="Kang S.-H."/>
            <person name="Pandey R.P."/>
            <person name="Lee C.-M."/>
            <person name="Sim J.-S."/>
            <person name="Jeong J.-T."/>
            <person name="Choi B.-S."/>
            <person name="Jung M."/>
            <person name="Ginzburg D."/>
            <person name="Zhao K."/>
            <person name="Won S.Y."/>
            <person name="Oh T.-J."/>
            <person name="Yu Y."/>
            <person name="Kim N.-H."/>
            <person name="Lee O.R."/>
            <person name="Lee T.-H."/>
            <person name="Bashyal P."/>
            <person name="Kim T.-S."/>
            <person name="Lee W.-H."/>
            <person name="Kawkins C."/>
            <person name="Kim C.-K."/>
            <person name="Kim J.S."/>
            <person name="Ahn B.O."/>
            <person name="Rhee S.Y."/>
            <person name="Sohng J.K."/>
        </authorList>
    </citation>
    <scope>NUCLEOTIDE SEQUENCE</scope>
    <source>
        <tissue evidence="1">Leaf</tissue>
    </source>
</reference>
<protein>
    <submittedName>
        <fullName evidence="1">Uncharacterized protein</fullName>
    </submittedName>
</protein>
<evidence type="ECO:0000313" key="1">
    <source>
        <dbReference type="EMBL" id="KAF7814327.1"/>
    </source>
</evidence>
<dbReference type="Proteomes" id="UP000634136">
    <property type="component" value="Unassembled WGS sequence"/>
</dbReference>
<evidence type="ECO:0000313" key="2">
    <source>
        <dbReference type="Proteomes" id="UP000634136"/>
    </source>
</evidence>
<sequence>MQSKIADIDLVRASVRRRQKPLPETIVGRKLLQRGPFQSFFVVFVFFARRRDGENLRHEKSQLMEALVQFRFEIVVAKKWKNPENSHHSA</sequence>
<dbReference type="EMBL" id="JAAIUW010000009">
    <property type="protein sequence ID" value="KAF7814327.1"/>
    <property type="molecule type" value="Genomic_DNA"/>
</dbReference>
<keyword evidence="2" id="KW-1185">Reference proteome</keyword>
<proteinExistence type="predicted"/>